<keyword evidence="3" id="KW-1185">Reference proteome</keyword>
<proteinExistence type="predicted"/>
<dbReference type="InterPro" id="IPR052741">
    <property type="entry name" value="Mitochondrial_HTD2"/>
</dbReference>
<dbReference type="PANTHER" id="PTHR28152">
    <property type="entry name" value="HYDROXYACYL-THIOESTER DEHYDRATASE TYPE 2, MITOCHONDRIAL"/>
    <property type="match status" value="1"/>
</dbReference>
<reference evidence="2 3" key="1">
    <citation type="journal article" date="2020" name="Arch. Microbiol.">
        <title>Bradyrhizobium campsiandrae sp. nov., a nitrogen-fixing bacterial strain isolated from a native leguminous tree from the Amazon adapted to flooded conditions.</title>
        <authorList>
            <person name="Cabral Michel D."/>
            <person name="Martins da Costa E."/>
            <person name="Azarias Guimaraes A."/>
            <person name="Soares de Carvalho T."/>
            <person name="Santos de Castro Caputo P."/>
            <person name="Willems A."/>
            <person name="de Souza Moreira F.M."/>
        </authorList>
    </citation>
    <scope>NUCLEOTIDE SEQUENCE [LARGE SCALE GENOMIC DNA]</scope>
    <source>
        <strain evidence="3">INPA 384B</strain>
    </source>
</reference>
<comment type="caution">
    <text evidence="2">The sequence shown here is derived from an EMBL/GenBank/DDBJ whole genome shotgun (WGS) entry which is preliminary data.</text>
</comment>
<dbReference type="PANTHER" id="PTHR28152:SF1">
    <property type="entry name" value="HYDROXYACYL-THIOESTER DEHYDRATASE TYPE 2, MITOCHONDRIAL"/>
    <property type="match status" value="1"/>
</dbReference>
<accession>A0ABR7U4Q8</accession>
<dbReference type="RefSeq" id="WP_188103021.1">
    <property type="nucleotide sequence ID" value="NZ_JAANIH010000030.1"/>
</dbReference>
<sequence>MAAEIDIDGLRKHIGTKIVEEDEATRAPLFGLVAAFDRDEAVPTNGEAIPPGWHLVYFHSFARKATMGEDGLPTSGGVIPKVPFPRRMYAGTSLMFHHPLLVGDSLKRETELTDMTLRSGSTGPLLFVTQTRRIFSPRGLAIVEESYTVFRDAVKPGEQSGIPKRSTPPAGLPWARQIETDPVSLFRYSAVTFNPHRIHYDRTYAMTVEGYPGLVVHGPYSQQCLIDLARDNNASRTIASFTQRARAPLFDTAPFDVAGRPVDGGAGAELWAMTSGGTIAMEVQLRFT</sequence>
<dbReference type="InterPro" id="IPR039569">
    <property type="entry name" value="FAS1-like_DH_region"/>
</dbReference>
<dbReference type="EMBL" id="JAATTO010000015">
    <property type="protein sequence ID" value="MBC9978982.1"/>
    <property type="molecule type" value="Genomic_DNA"/>
</dbReference>
<name>A0ABR7U4Q8_9BRAD</name>
<evidence type="ECO:0000259" key="1">
    <source>
        <dbReference type="Pfam" id="PF13452"/>
    </source>
</evidence>
<gene>
    <name evidence="2" type="ORF">HA482_12275</name>
</gene>
<dbReference type="Proteomes" id="UP000639516">
    <property type="component" value="Unassembled WGS sequence"/>
</dbReference>
<organism evidence="2 3">
    <name type="scientific">Bradyrhizobium campsiandrae</name>
    <dbReference type="NCBI Taxonomy" id="1729892"/>
    <lineage>
        <taxon>Bacteria</taxon>
        <taxon>Pseudomonadati</taxon>
        <taxon>Pseudomonadota</taxon>
        <taxon>Alphaproteobacteria</taxon>
        <taxon>Hyphomicrobiales</taxon>
        <taxon>Nitrobacteraceae</taxon>
        <taxon>Bradyrhizobium</taxon>
    </lineage>
</organism>
<dbReference type="InterPro" id="IPR029069">
    <property type="entry name" value="HotDog_dom_sf"/>
</dbReference>
<evidence type="ECO:0000313" key="2">
    <source>
        <dbReference type="EMBL" id="MBC9978982.1"/>
    </source>
</evidence>
<feature type="domain" description="FAS1-like dehydratase" evidence="1">
    <location>
        <begin position="81"/>
        <end position="144"/>
    </location>
</feature>
<dbReference type="SUPFAM" id="SSF54637">
    <property type="entry name" value="Thioesterase/thiol ester dehydrase-isomerase"/>
    <property type="match status" value="2"/>
</dbReference>
<protein>
    <submittedName>
        <fullName evidence="2">MaoC family dehydratase N-terminal domain-containing protein</fullName>
    </submittedName>
</protein>
<dbReference type="Pfam" id="PF13452">
    <property type="entry name" value="FAS1_DH_region"/>
    <property type="match status" value="1"/>
</dbReference>
<dbReference type="Gene3D" id="3.10.129.10">
    <property type="entry name" value="Hotdog Thioesterase"/>
    <property type="match status" value="2"/>
</dbReference>
<evidence type="ECO:0000313" key="3">
    <source>
        <dbReference type="Proteomes" id="UP000639516"/>
    </source>
</evidence>